<reference evidence="3 4" key="1">
    <citation type="journal article" date="2019" name="Int. J. Syst. Evol. Microbiol.">
        <title>The Global Catalogue of Microorganisms (GCM) 10K type strain sequencing project: providing services to taxonomists for standard genome sequencing and annotation.</title>
        <authorList>
            <consortium name="The Broad Institute Genomics Platform"/>
            <consortium name="The Broad Institute Genome Sequencing Center for Infectious Disease"/>
            <person name="Wu L."/>
            <person name="Ma J."/>
        </authorList>
    </citation>
    <scope>NUCLEOTIDE SEQUENCE [LARGE SCALE GENOMIC DNA]</scope>
    <source>
        <strain evidence="3 4">JCM 6921</strain>
    </source>
</reference>
<proteinExistence type="predicted"/>
<feature type="region of interest" description="Disordered" evidence="1">
    <location>
        <begin position="1"/>
        <end position="38"/>
    </location>
</feature>
<comment type="caution">
    <text evidence="3">The sequence shown here is derived from an EMBL/GenBank/DDBJ whole genome shotgun (WGS) entry which is preliminary data.</text>
</comment>
<feature type="transmembrane region" description="Helical" evidence="2">
    <location>
        <begin position="42"/>
        <end position="60"/>
    </location>
</feature>
<evidence type="ECO:0000313" key="4">
    <source>
        <dbReference type="Proteomes" id="UP001500058"/>
    </source>
</evidence>
<feature type="transmembrane region" description="Helical" evidence="2">
    <location>
        <begin position="95"/>
        <end position="114"/>
    </location>
</feature>
<name>A0ABN3IWV0_9ACTN</name>
<evidence type="ECO:0000256" key="1">
    <source>
        <dbReference type="SAM" id="MobiDB-lite"/>
    </source>
</evidence>
<keyword evidence="4" id="KW-1185">Reference proteome</keyword>
<dbReference type="RefSeq" id="WP_344633661.1">
    <property type="nucleotide sequence ID" value="NZ_BAAATJ010000036.1"/>
</dbReference>
<evidence type="ECO:0000313" key="3">
    <source>
        <dbReference type="EMBL" id="GAA2416239.1"/>
    </source>
</evidence>
<dbReference type="EMBL" id="BAAATJ010000036">
    <property type="protein sequence ID" value="GAA2416239.1"/>
    <property type="molecule type" value="Genomic_DNA"/>
</dbReference>
<gene>
    <name evidence="3" type="ORF">GCM10010420_52990</name>
</gene>
<keyword evidence="2" id="KW-0472">Membrane</keyword>
<accession>A0ABN3IWV0</accession>
<feature type="transmembrane region" description="Helical" evidence="2">
    <location>
        <begin position="126"/>
        <end position="148"/>
    </location>
</feature>
<feature type="compositionally biased region" description="Pro residues" evidence="1">
    <location>
        <begin position="24"/>
        <end position="38"/>
    </location>
</feature>
<keyword evidence="2" id="KW-0812">Transmembrane</keyword>
<feature type="compositionally biased region" description="Gly residues" evidence="1">
    <location>
        <begin position="1"/>
        <end position="19"/>
    </location>
</feature>
<feature type="transmembrane region" description="Helical" evidence="2">
    <location>
        <begin position="65"/>
        <end position="83"/>
    </location>
</feature>
<protein>
    <submittedName>
        <fullName evidence="3">Uncharacterized protein</fullName>
    </submittedName>
</protein>
<dbReference type="Proteomes" id="UP001500058">
    <property type="component" value="Unassembled WGS sequence"/>
</dbReference>
<keyword evidence="2" id="KW-1133">Transmembrane helix</keyword>
<organism evidence="3 4">
    <name type="scientific">Streptomyces glaucosporus</name>
    <dbReference type="NCBI Taxonomy" id="284044"/>
    <lineage>
        <taxon>Bacteria</taxon>
        <taxon>Bacillati</taxon>
        <taxon>Actinomycetota</taxon>
        <taxon>Actinomycetes</taxon>
        <taxon>Kitasatosporales</taxon>
        <taxon>Streptomycetaceae</taxon>
        <taxon>Streptomyces</taxon>
    </lineage>
</organism>
<evidence type="ECO:0000256" key="2">
    <source>
        <dbReference type="SAM" id="Phobius"/>
    </source>
</evidence>
<sequence>MSWGPQNGGTGFGDPGSGNTGFAVPPPPPLPPSPPPAPADPLRAVAVALLNLGGLGLGYALIRRWAAAAVCWTATGVLLLAALPADPDGVPGGLLAGYLALLGAAAVHGAVRGLRTPLSWPPRPPVAVLLGLVLLAVPAGGAAAYTGARDEAVERMLLDRLDRADRLVRTAGSKPFAAAEPDYREALAVYRDLSAGHPGSRAAGRVPDRLETYYETVGAPYGRKRYCDAIAPLEHLRTVPGTMGGKALGSLADWPDERLATSLYECGAEELGDGDDGAWEKFGDLLADFPGSPQAQKVDSAVAATIDEAAEGLKGDDPCSAVERLRAIGTGVAGLPGEEAGLADALDENAGRADRSARSGAYACGVDRYRDGRFDEAIETLNDFVDTHKRDRNRARAQKIVIAAEIAQEIPEAGRRLPTTASGGSIAVTVKNDSPEKIRILYTGPVTGSFTLPACDDCSTYPSALTAGSQACKDSGKNYPQRTVHLPAGTTYFLHKPMGGSGASPATDTVELDHGYIYTECAYTTQSFGFGS</sequence>